<comment type="caution">
    <text evidence="11">The sequence shown here is derived from an EMBL/GenBank/DDBJ whole genome shotgun (WGS) entry which is preliminary data.</text>
</comment>
<dbReference type="Proteomes" id="UP000827092">
    <property type="component" value="Unassembled WGS sequence"/>
</dbReference>
<feature type="transmembrane region" description="Helical" evidence="8">
    <location>
        <begin position="161"/>
        <end position="187"/>
    </location>
</feature>
<evidence type="ECO:0000256" key="6">
    <source>
        <dbReference type="ARBA" id="ARBA00022840"/>
    </source>
</evidence>
<protein>
    <recommendedName>
        <fullName evidence="3 7">Acetoacetyl-CoA synthetase</fullName>
        <ecNumber evidence="2 7">6.2.1.16</ecNumber>
    </recommendedName>
</protein>
<dbReference type="InterPro" id="IPR045851">
    <property type="entry name" value="AMP-bd_C_sf"/>
</dbReference>
<keyword evidence="7" id="KW-0443">Lipid metabolism</keyword>
<dbReference type="InterPro" id="IPR000873">
    <property type="entry name" value="AMP-dep_synth/lig_dom"/>
</dbReference>
<feature type="domain" description="AMP-dependent synthetase/ligase" evidence="9">
    <location>
        <begin position="790"/>
        <end position="867"/>
    </location>
</feature>
<organism evidence="11 12">
    <name type="scientific">Oedothorax gibbosus</name>
    <dbReference type="NCBI Taxonomy" id="931172"/>
    <lineage>
        <taxon>Eukaryota</taxon>
        <taxon>Metazoa</taxon>
        <taxon>Ecdysozoa</taxon>
        <taxon>Arthropoda</taxon>
        <taxon>Chelicerata</taxon>
        <taxon>Arachnida</taxon>
        <taxon>Araneae</taxon>
        <taxon>Araneomorphae</taxon>
        <taxon>Entelegynae</taxon>
        <taxon>Araneoidea</taxon>
        <taxon>Linyphiidae</taxon>
        <taxon>Erigoninae</taxon>
        <taxon>Oedothorax</taxon>
    </lineage>
</organism>
<keyword evidence="5 7" id="KW-0547">Nucleotide-binding</keyword>
<dbReference type="EC" id="6.2.1.16" evidence="2 7"/>
<dbReference type="InterPro" id="IPR005914">
    <property type="entry name" value="Acac_CoA_synth"/>
</dbReference>
<dbReference type="EMBL" id="JAFNEN010000398">
    <property type="protein sequence ID" value="KAG8183908.1"/>
    <property type="molecule type" value="Genomic_DNA"/>
</dbReference>
<gene>
    <name evidence="11" type="ORF">JTE90_014298</name>
</gene>
<keyword evidence="12" id="KW-1185">Reference proteome</keyword>
<evidence type="ECO:0000259" key="9">
    <source>
        <dbReference type="Pfam" id="PF00501"/>
    </source>
</evidence>
<dbReference type="GO" id="GO:0030729">
    <property type="term" value="F:acetoacetate-CoA ligase activity"/>
    <property type="evidence" value="ECO:0007669"/>
    <property type="project" value="UniProtKB-UniRule"/>
</dbReference>
<keyword evidence="8" id="KW-1133">Transmembrane helix</keyword>
<comment type="similarity">
    <text evidence="1 7">Belongs to the ATP-dependent AMP-binding enzyme family.</text>
</comment>
<accession>A0AAV6UJI7</accession>
<proteinExistence type="inferred from homology"/>
<comment type="subcellular location">
    <subcellularLocation>
        <location evidence="7">Cytoplasm</location>
        <location evidence="7">Cytosol</location>
    </subcellularLocation>
</comment>
<keyword evidence="7" id="KW-0276">Fatty acid metabolism</keyword>
<feature type="domain" description="Acetyl-coenzyme A synthetase N-terminal" evidence="10">
    <location>
        <begin position="45"/>
        <end position="100"/>
    </location>
</feature>
<evidence type="ECO:0000259" key="10">
    <source>
        <dbReference type="Pfam" id="PF16177"/>
    </source>
</evidence>
<evidence type="ECO:0000256" key="4">
    <source>
        <dbReference type="ARBA" id="ARBA00022598"/>
    </source>
</evidence>
<dbReference type="Pfam" id="PF00501">
    <property type="entry name" value="AMP-binding"/>
    <property type="match status" value="2"/>
</dbReference>
<evidence type="ECO:0000256" key="2">
    <source>
        <dbReference type="ARBA" id="ARBA00012988"/>
    </source>
</evidence>
<comment type="catalytic activity">
    <reaction evidence="7">
        <text>acetoacetate + ATP + CoA = acetoacetyl-CoA + AMP + diphosphate</text>
        <dbReference type="Rhea" id="RHEA:16117"/>
        <dbReference type="ChEBI" id="CHEBI:13705"/>
        <dbReference type="ChEBI" id="CHEBI:30616"/>
        <dbReference type="ChEBI" id="CHEBI:33019"/>
        <dbReference type="ChEBI" id="CHEBI:57286"/>
        <dbReference type="ChEBI" id="CHEBI:57287"/>
        <dbReference type="ChEBI" id="CHEBI:456215"/>
        <dbReference type="EC" id="6.2.1.16"/>
    </reaction>
</comment>
<dbReference type="AlphaFoldDB" id="A0AAV6UJI7"/>
<dbReference type="InterPro" id="IPR042099">
    <property type="entry name" value="ANL_N_sf"/>
</dbReference>
<dbReference type="GO" id="GO:0006631">
    <property type="term" value="P:fatty acid metabolic process"/>
    <property type="evidence" value="ECO:0007669"/>
    <property type="project" value="UniProtKB-UniRule"/>
</dbReference>
<feature type="domain" description="AMP-dependent synthetase/ligase" evidence="9">
    <location>
        <begin position="101"/>
        <end position="486"/>
    </location>
</feature>
<dbReference type="GO" id="GO:0005829">
    <property type="term" value="C:cytosol"/>
    <property type="evidence" value="ECO:0007669"/>
    <property type="project" value="UniProtKB-SubCell"/>
</dbReference>
<keyword evidence="8" id="KW-0472">Membrane</keyword>
<dbReference type="InterPro" id="IPR020845">
    <property type="entry name" value="AMP-binding_CS"/>
</dbReference>
<evidence type="ECO:0000256" key="8">
    <source>
        <dbReference type="SAM" id="Phobius"/>
    </source>
</evidence>
<evidence type="ECO:0000313" key="11">
    <source>
        <dbReference type="EMBL" id="KAG8183908.1"/>
    </source>
</evidence>
<evidence type="ECO:0000256" key="1">
    <source>
        <dbReference type="ARBA" id="ARBA00006432"/>
    </source>
</evidence>
<keyword evidence="6 7" id="KW-0067">ATP-binding</keyword>
<dbReference type="GO" id="GO:0005524">
    <property type="term" value="F:ATP binding"/>
    <property type="evidence" value="ECO:0007669"/>
    <property type="project" value="UniProtKB-UniRule"/>
</dbReference>
<feature type="domain" description="Acetyl-coenzyme A synthetase N-terminal" evidence="10">
    <location>
        <begin position="726"/>
        <end position="783"/>
    </location>
</feature>
<dbReference type="NCBIfam" id="TIGR01217">
    <property type="entry name" value="ac_ac_CoA_syn"/>
    <property type="match status" value="1"/>
</dbReference>
<evidence type="ECO:0000256" key="5">
    <source>
        <dbReference type="ARBA" id="ARBA00022741"/>
    </source>
</evidence>
<sequence length="878" mass="100551">MNSSNRDFENVPVMWKPNGEQSEAVKRFVKLVKEKYKVDIGNYWDRLKWSIDNLEEFWEEVWEFAQVKCSRRFDKVIDLNIPMGEIPKWFVGAKLNFAENLLRYRDDHVALITAGEDRETGKVTYAEMYEHVKLYAAAFRKFGIKKGDIIVCYMSNREEPVYAMLAAVSIGAIWTGALPLLGAQAVLNRFQQVSPRIMLTIDRFRQSQEEKEMLDKVKEISDRLTSLEKVIIVPSKPESKLKDISGIRNSCFLEDFLKIGLKEDGSVPPLEFEQVDFSYPVFISYTSGTTGLPKPVVHGTGGLLSTSRDFYFHTEATRETSILSISPVGWASWNILAAYHFFGITIILFEGVPFFLSPTYLWDLVDEFKITNLFVTPSILDDLEKKGYVPTEKHKLDSIKVFISGGSIVKPHNYDFVYRILKHSVIFASGYGSTELLGSCMIIDRSLPIYRGEITCPSLGIDLECLDDSGNPVVGEMGELVIKKPTPSLPIGLWGDKNGIKFKQTYFSQFPNKFAIGDLAIINPVTKGITIFCRSDETLKPRGCRFGSSEIYNVVNAFEEVHDSICVSQYSKNRHERALLFVKVREGYKFDDDLVGKIKAAIAQELSVRHVPDLVFETADVPHNMNGKKMEITVKKLINNMPFNADTVINQESLDNFRNVPPRLIFLCDFSVLVVRQFGIVFIEMWMQRHFTDTPILWEPEENAGIFFKRFQKIVEEKEGIQFDNYWDFQKWSVDNVAEFWEYSYNFLGVIHSKKYDKVFDVNVPMSECPKWFEGARLNYAENLLKFRDDQVALILAGEDRETEEVTYSEMFKEAELYAAAFRKLGLKKDDIVVCYMSNRKEAVFAMQAVVSIGAIWTGALPLMGAQPVLSRFEQVKF</sequence>
<evidence type="ECO:0000256" key="7">
    <source>
        <dbReference type="RuleBase" id="RU367019"/>
    </source>
</evidence>
<dbReference type="Gene3D" id="3.40.50.12780">
    <property type="entry name" value="N-terminal domain of ligase-like"/>
    <property type="match status" value="2"/>
</dbReference>
<dbReference type="SUPFAM" id="SSF56801">
    <property type="entry name" value="Acetyl-CoA synthetase-like"/>
    <property type="match status" value="2"/>
</dbReference>
<dbReference type="Gene3D" id="3.30.300.30">
    <property type="match status" value="1"/>
</dbReference>
<dbReference type="PROSITE" id="PS00455">
    <property type="entry name" value="AMP_BINDING"/>
    <property type="match status" value="1"/>
</dbReference>
<evidence type="ECO:0000313" key="12">
    <source>
        <dbReference type="Proteomes" id="UP000827092"/>
    </source>
</evidence>
<keyword evidence="7" id="KW-0963">Cytoplasm</keyword>
<evidence type="ECO:0000256" key="3">
    <source>
        <dbReference type="ARBA" id="ARBA00015326"/>
    </source>
</evidence>
<keyword evidence="4 7" id="KW-0436">Ligase</keyword>
<name>A0AAV6UJI7_9ARAC</name>
<dbReference type="PANTHER" id="PTHR42921">
    <property type="entry name" value="ACETOACETYL-COA SYNTHETASE"/>
    <property type="match status" value="1"/>
</dbReference>
<dbReference type="InterPro" id="IPR032387">
    <property type="entry name" value="ACAS_N"/>
</dbReference>
<keyword evidence="8" id="KW-0812">Transmembrane</keyword>
<comment type="function">
    <text evidence="7">Converts acetoacetate to acetoacetyl-CoA in the cytosol.</text>
</comment>
<dbReference type="Pfam" id="PF16177">
    <property type="entry name" value="ACAS_N"/>
    <property type="match status" value="2"/>
</dbReference>
<dbReference type="PANTHER" id="PTHR42921:SF1">
    <property type="entry name" value="ACETOACETYL-COA SYNTHETASE"/>
    <property type="match status" value="1"/>
</dbReference>
<reference evidence="11 12" key="1">
    <citation type="journal article" date="2022" name="Nat. Ecol. Evol.">
        <title>A masculinizing supergene underlies an exaggerated male reproductive morph in a spider.</title>
        <authorList>
            <person name="Hendrickx F."/>
            <person name="De Corte Z."/>
            <person name="Sonet G."/>
            <person name="Van Belleghem S.M."/>
            <person name="Kostlbacher S."/>
            <person name="Vangestel C."/>
        </authorList>
    </citation>
    <scope>NUCLEOTIDE SEQUENCE [LARGE SCALE GENOMIC DNA]</scope>
    <source>
        <strain evidence="11">W744_W776</strain>
    </source>
</reference>